<gene>
    <name evidence="2" type="ORF">SAMN05216255_4426</name>
</gene>
<dbReference type="PANTHER" id="PTHR37812">
    <property type="entry name" value="MU-LIKE PROPHAGE FLUMU PROTEIN C"/>
    <property type="match status" value="1"/>
</dbReference>
<accession>A0A239JN94</accession>
<dbReference type="Proteomes" id="UP000242915">
    <property type="component" value="Unassembled WGS sequence"/>
</dbReference>
<reference evidence="3" key="1">
    <citation type="submission" date="2017-06" db="EMBL/GenBank/DDBJ databases">
        <authorList>
            <person name="Varghese N."/>
            <person name="Submissions S."/>
        </authorList>
    </citation>
    <scope>NUCLEOTIDE SEQUENCE [LARGE SCALE GENOMIC DNA]</scope>
    <source>
        <strain evidence="3">CIP 108523</strain>
    </source>
</reference>
<dbReference type="Pfam" id="PF08765">
    <property type="entry name" value="Mor"/>
    <property type="match status" value="1"/>
</dbReference>
<sequence length="134" mass="15178">MSHSDLFGDEMPTDALEHMQDPEIRSKWPQALADMVEVIEAAHRRAGDDEATARKRALVTVRALSRLAGGRLIYVPKGDALDRALRDRDIWQRHGGQNTVETLASDYDLTVTRVYSILAEQRALHRKRSQPSLF</sequence>
<name>A0A239JN94_9PSED</name>
<dbReference type="InterPro" id="IPR014875">
    <property type="entry name" value="Mor_transcription_activator"/>
</dbReference>
<dbReference type="SUPFAM" id="SSF46689">
    <property type="entry name" value="Homeodomain-like"/>
    <property type="match status" value="1"/>
</dbReference>
<evidence type="ECO:0000313" key="2">
    <source>
        <dbReference type="EMBL" id="SNT07307.1"/>
    </source>
</evidence>
<dbReference type="RefSeq" id="WP_089361315.1">
    <property type="nucleotide sequence ID" value="NZ_FZOG01000009.1"/>
</dbReference>
<dbReference type="InterPro" id="IPR009057">
    <property type="entry name" value="Homeodomain-like_sf"/>
</dbReference>
<dbReference type="PANTHER" id="PTHR37812:SF1">
    <property type="entry name" value="MU-LIKE PROPHAGE FLUMU PROTEIN C"/>
    <property type="match status" value="1"/>
</dbReference>
<dbReference type="Gene3D" id="1.10.10.60">
    <property type="entry name" value="Homeodomain-like"/>
    <property type="match status" value="1"/>
</dbReference>
<dbReference type="EMBL" id="FZOG01000009">
    <property type="protein sequence ID" value="SNT07307.1"/>
    <property type="molecule type" value="Genomic_DNA"/>
</dbReference>
<evidence type="ECO:0000259" key="1">
    <source>
        <dbReference type="Pfam" id="PF08765"/>
    </source>
</evidence>
<dbReference type="InterPro" id="IPR052411">
    <property type="entry name" value="c-mor_Regulatory_Protein"/>
</dbReference>
<proteinExistence type="predicted"/>
<organism evidence="2 3">
    <name type="scientific">Pseudomonas segetis</name>
    <dbReference type="NCBI Taxonomy" id="298908"/>
    <lineage>
        <taxon>Bacteria</taxon>
        <taxon>Pseudomonadati</taxon>
        <taxon>Pseudomonadota</taxon>
        <taxon>Gammaproteobacteria</taxon>
        <taxon>Pseudomonadales</taxon>
        <taxon>Pseudomonadaceae</taxon>
        <taxon>Pseudomonas</taxon>
    </lineage>
</organism>
<protein>
    <submittedName>
        <fullName evidence="2">Transcriptional regulator, Middle operon regulator (Mor) family</fullName>
    </submittedName>
</protein>
<keyword evidence="3" id="KW-1185">Reference proteome</keyword>
<evidence type="ECO:0000313" key="3">
    <source>
        <dbReference type="Proteomes" id="UP000242915"/>
    </source>
</evidence>
<feature type="domain" description="Mor transcription activator" evidence="1">
    <location>
        <begin position="26"/>
        <end position="133"/>
    </location>
</feature>
<dbReference type="AlphaFoldDB" id="A0A239JN94"/>